<organism evidence="1 2">
    <name type="scientific">Thelephora ganbajun</name>
    <name type="common">Ganba fungus</name>
    <dbReference type="NCBI Taxonomy" id="370292"/>
    <lineage>
        <taxon>Eukaryota</taxon>
        <taxon>Fungi</taxon>
        <taxon>Dikarya</taxon>
        <taxon>Basidiomycota</taxon>
        <taxon>Agaricomycotina</taxon>
        <taxon>Agaricomycetes</taxon>
        <taxon>Thelephorales</taxon>
        <taxon>Thelephoraceae</taxon>
        <taxon>Thelephora</taxon>
    </lineage>
</organism>
<reference evidence="1" key="2">
    <citation type="journal article" date="2020" name="Nat. Commun.">
        <title>Large-scale genome sequencing of mycorrhizal fungi provides insights into the early evolution of symbiotic traits.</title>
        <authorList>
            <person name="Miyauchi S."/>
            <person name="Kiss E."/>
            <person name="Kuo A."/>
            <person name="Drula E."/>
            <person name="Kohler A."/>
            <person name="Sanchez-Garcia M."/>
            <person name="Morin E."/>
            <person name="Andreopoulos B."/>
            <person name="Barry K.W."/>
            <person name="Bonito G."/>
            <person name="Buee M."/>
            <person name="Carver A."/>
            <person name="Chen C."/>
            <person name="Cichocki N."/>
            <person name="Clum A."/>
            <person name="Culley D."/>
            <person name="Crous P.W."/>
            <person name="Fauchery L."/>
            <person name="Girlanda M."/>
            <person name="Hayes R.D."/>
            <person name="Keri Z."/>
            <person name="LaButti K."/>
            <person name="Lipzen A."/>
            <person name="Lombard V."/>
            <person name="Magnuson J."/>
            <person name="Maillard F."/>
            <person name="Murat C."/>
            <person name="Nolan M."/>
            <person name="Ohm R.A."/>
            <person name="Pangilinan J."/>
            <person name="Pereira M.F."/>
            <person name="Perotto S."/>
            <person name="Peter M."/>
            <person name="Pfister S."/>
            <person name="Riley R."/>
            <person name="Sitrit Y."/>
            <person name="Stielow J.B."/>
            <person name="Szollosi G."/>
            <person name="Zifcakova L."/>
            <person name="Stursova M."/>
            <person name="Spatafora J.W."/>
            <person name="Tedersoo L."/>
            <person name="Vaario L.M."/>
            <person name="Yamada A."/>
            <person name="Yan M."/>
            <person name="Wang P."/>
            <person name="Xu J."/>
            <person name="Bruns T."/>
            <person name="Baldrian P."/>
            <person name="Vilgalys R."/>
            <person name="Dunand C."/>
            <person name="Henrissat B."/>
            <person name="Grigoriev I.V."/>
            <person name="Hibbett D."/>
            <person name="Nagy L.G."/>
            <person name="Martin F.M."/>
        </authorList>
    </citation>
    <scope>NUCLEOTIDE SEQUENCE</scope>
    <source>
        <strain evidence="1">P2</strain>
    </source>
</reference>
<accession>A0ACB6ZAA8</accession>
<reference evidence="1" key="1">
    <citation type="submission" date="2019-10" db="EMBL/GenBank/DDBJ databases">
        <authorList>
            <consortium name="DOE Joint Genome Institute"/>
            <person name="Kuo A."/>
            <person name="Miyauchi S."/>
            <person name="Kiss E."/>
            <person name="Drula E."/>
            <person name="Kohler A."/>
            <person name="Sanchez-Garcia M."/>
            <person name="Andreopoulos B."/>
            <person name="Barry K.W."/>
            <person name="Bonito G."/>
            <person name="Buee M."/>
            <person name="Carver A."/>
            <person name="Chen C."/>
            <person name="Cichocki N."/>
            <person name="Clum A."/>
            <person name="Culley D."/>
            <person name="Crous P.W."/>
            <person name="Fauchery L."/>
            <person name="Girlanda M."/>
            <person name="Hayes R."/>
            <person name="Keri Z."/>
            <person name="Labutti K."/>
            <person name="Lipzen A."/>
            <person name="Lombard V."/>
            <person name="Magnuson J."/>
            <person name="Maillard F."/>
            <person name="Morin E."/>
            <person name="Murat C."/>
            <person name="Nolan M."/>
            <person name="Ohm R."/>
            <person name="Pangilinan J."/>
            <person name="Pereira M."/>
            <person name="Perotto S."/>
            <person name="Peter M."/>
            <person name="Riley R."/>
            <person name="Sitrit Y."/>
            <person name="Stielow B."/>
            <person name="Szollosi G."/>
            <person name="Zifcakova L."/>
            <person name="Stursova M."/>
            <person name="Spatafora J.W."/>
            <person name="Tedersoo L."/>
            <person name="Vaario L.-M."/>
            <person name="Yamada A."/>
            <person name="Yan M."/>
            <person name="Wang P."/>
            <person name="Xu J."/>
            <person name="Bruns T."/>
            <person name="Baldrian P."/>
            <person name="Vilgalys R."/>
            <person name="Henrissat B."/>
            <person name="Grigoriev I.V."/>
            <person name="Hibbett D."/>
            <person name="Nagy L.G."/>
            <person name="Martin F.M."/>
        </authorList>
    </citation>
    <scope>NUCLEOTIDE SEQUENCE</scope>
    <source>
        <strain evidence="1">P2</strain>
    </source>
</reference>
<keyword evidence="2" id="KW-1185">Reference proteome</keyword>
<comment type="caution">
    <text evidence="1">The sequence shown here is derived from an EMBL/GenBank/DDBJ whole genome shotgun (WGS) entry which is preliminary data.</text>
</comment>
<gene>
    <name evidence="1" type="ORF">BDM02DRAFT_3130464</name>
</gene>
<protein>
    <submittedName>
        <fullName evidence="1">Uncharacterized protein</fullName>
    </submittedName>
</protein>
<evidence type="ECO:0000313" key="2">
    <source>
        <dbReference type="Proteomes" id="UP000886501"/>
    </source>
</evidence>
<feature type="non-terminal residue" evidence="1">
    <location>
        <position position="111"/>
    </location>
</feature>
<proteinExistence type="predicted"/>
<name>A0ACB6ZAA8_THEGA</name>
<evidence type="ECO:0000313" key="1">
    <source>
        <dbReference type="EMBL" id="KAF9646335.1"/>
    </source>
</evidence>
<sequence>MTKDGKIDEANARRVSGTIYIVLVDTDSESGTRLVATLLTTVMVSRCAMLEHFGIFLVLAADKSPLAYHIEALVPSSPRAASAPQTGRLKLNIRLGRGSVYGLNRLNGSTF</sequence>
<dbReference type="EMBL" id="MU118061">
    <property type="protein sequence ID" value="KAF9646335.1"/>
    <property type="molecule type" value="Genomic_DNA"/>
</dbReference>
<dbReference type="Proteomes" id="UP000886501">
    <property type="component" value="Unassembled WGS sequence"/>
</dbReference>